<evidence type="ECO:0000313" key="4">
    <source>
        <dbReference type="Proteomes" id="UP000663828"/>
    </source>
</evidence>
<reference evidence="3" key="1">
    <citation type="submission" date="2021-02" db="EMBL/GenBank/DDBJ databases">
        <authorList>
            <person name="Nowell W R."/>
        </authorList>
    </citation>
    <scope>NUCLEOTIDE SEQUENCE</scope>
</reference>
<keyword evidence="2" id="KW-0472">Membrane</keyword>
<accession>A0A816HQK2</accession>
<proteinExistence type="predicted"/>
<keyword evidence="4" id="KW-1185">Reference proteome</keyword>
<evidence type="ECO:0000256" key="2">
    <source>
        <dbReference type="SAM" id="Phobius"/>
    </source>
</evidence>
<evidence type="ECO:0000256" key="1">
    <source>
        <dbReference type="SAM" id="MobiDB-lite"/>
    </source>
</evidence>
<feature type="transmembrane region" description="Helical" evidence="2">
    <location>
        <begin position="29"/>
        <end position="52"/>
    </location>
</feature>
<gene>
    <name evidence="3" type="ORF">XAT740_LOCUS63733</name>
</gene>
<feature type="region of interest" description="Disordered" evidence="1">
    <location>
        <begin position="58"/>
        <end position="79"/>
    </location>
</feature>
<feature type="non-terminal residue" evidence="3">
    <location>
        <position position="79"/>
    </location>
</feature>
<evidence type="ECO:0000313" key="3">
    <source>
        <dbReference type="EMBL" id="CAF1690417.1"/>
    </source>
</evidence>
<dbReference type="Proteomes" id="UP000663828">
    <property type="component" value="Unassembled WGS sequence"/>
</dbReference>
<feature type="non-terminal residue" evidence="3">
    <location>
        <position position="1"/>
    </location>
</feature>
<protein>
    <submittedName>
        <fullName evidence="3">Uncharacterized protein</fullName>
    </submittedName>
</protein>
<keyword evidence="2" id="KW-1133">Transmembrane helix</keyword>
<organism evidence="3 4">
    <name type="scientific">Adineta ricciae</name>
    <name type="common">Rotifer</name>
    <dbReference type="NCBI Taxonomy" id="249248"/>
    <lineage>
        <taxon>Eukaryota</taxon>
        <taxon>Metazoa</taxon>
        <taxon>Spiralia</taxon>
        <taxon>Gnathifera</taxon>
        <taxon>Rotifera</taxon>
        <taxon>Eurotatoria</taxon>
        <taxon>Bdelloidea</taxon>
        <taxon>Adinetida</taxon>
        <taxon>Adinetidae</taxon>
        <taxon>Adineta</taxon>
    </lineage>
</organism>
<name>A0A816HQK2_ADIRI</name>
<dbReference type="EMBL" id="CAJNOR010020324">
    <property type="protein sequence ID" value="CAF1690417.1"/>
    <property type="molecule type" value="Genomic_DNA"/>
</dbReference>
<dbReference type="AlphaFoldDB" id="A0A816HQK2"/>
<keyword evidence="2" id="KW-0812">Transmembrane</keyword>
<comment type="caution">
    <text evidence="3">The sequence shown here is derived from an EMBL/GenBank/DDBJ whole genome shotgun (WGS) entry which is preliminary data.</text>
</comment>
<sequence>MTSQSPDLVPTDTKPIAKTQKSYQCLRSLSFRITVIVLITFGVAIAITTVIVKTRNGTKATSSKLTTSSTSSAILKTRG</sequence>